<dbReference type="Gene3D" id="1.20.1250.20">
    <property type="entry name" value="MFS general substrate transporter like domains"/>
    <property type="match status" value="1"/>
</dbReference>
<dbReference type="Proteomes" id="UP000683360">
    <property type="component" value="Unassembled WGS sequence"/>
</dbReference>
<dbReference type="SUPFAM" id="SSF103473">
    <property type="entry name" value="MFS general substrate transporter"/>
    <property type="match status" value="1"/>
</dbReference>
<comment type="subcellular location">
    <subcellularLocation>
        <location evidence="1">Membrane</location>
        <topology evidence="1">Multi-pass membrane protein</topology>
    </subcellularLocation>
</comment>
<dbReference type="Pfam" id="PF00083">
    <property type="entry name" value="Sugar_tr"/>
    <property type="match status" value="1"/>
</dbReference>
<feature type="domain" description="Major facilitator superfamily (MFS) profile" evidence="6">
    <location>
        <begin position="94"/>
        <end position="482"/>
    </location>
</feature>
<proteinExistence type="predicted"/>
<keyword evidence="3 5" id="KW-1133">Transmembrane helix</keyword>
<dbReference type="GO" id="GO:0022857">
    <property type="term" value="F:transmembrane transporter activity"/>
    <property type="evidence" value="ECO:0007669"/>
    <property type="project" value="InterPro"/>
</dbReference>
<dbReference type="InterPro" id="IPR005828">
    <property type="entry name" value="MFS_sugar_transport-like"/>
</dbReference>
<sequence>MKFDDILSEIGDFGTYQKKKFVLLTVAWMLTPAVTAFSVFILGIPDHRCRIPGFANDTYNVQGTLHHNMIQMYIPLSNEDDKKYDQCHVYQIDQSNTVFDENNSHSINASLVKCSSWVYSNDVFDYTFVVKENLVCDNKYKVSVSKTVLFAGTLVGSFTFGLLSDLIGRRKTLLLAVLTLFGSCMTLAWSVNYTMFIIVRFFTGVGVVGMYITTFVIGMEWTGPSKRTFVGIFIATFTPGGVLLYILESYFIRTWNWIIIATAIPTGLYLIIWWFIPESPRWLCSKGRMAEAKALLQHAAMVNKTTFPDKMLDELTPDNRESGRVWLLFSDKTLACRTVIIFFNWMVVSMVFYGLSLNTGILYGDYYINFMLSVLVEYPANYAGKDLQPLTTTLALLGKLFSTAGFATIYIISAEVFPTVIRNAGMGSSSVWARVGGMISPYIADTADLVGGTTGKAVPLVIFGGACVLAALLTLILPETLNRQLPETIEDGKHFSRNIDKKKQAESKEQTRL</sequence>
<gene>
    <name evidence="7" type="ORF">MEDL_68731</name>
</gene>
<feature type="transmembrane region" description="Helical" evidence="5">
    <location>
        <begin position="173"/>
        <end position="191"/>
    </location>
</feature>
<feature type="transmembrane region" description="Helical" evidence="5">
    <location>
        <begin position="390"/>
        <end position="412"/>
    </location>
</feature>
<feature type="transmembrane region" description="Helical" evidence="5">
    <location>
        <begin position="457"/>
        <end position="477"/>
    </location>
</feature>
<evidence type="ECO:0000313" key="7">
    <source>
        <dbReference type="EMBL" id="CAG2257564.1"/>
    </source>
</evidence>
<feature type="transmembrane region" description="Helical" evidence="5">
    <location>
        <begin position="229"/>
        <end position="251"/>
    </location>
</feature>
<comment type="caution">
    <text evidence="7">The sequence shown here is derived from an EMBL/GenBank/DDBJ whole genome shotgun (WGS) entry which is preliminary data.</text>
</comment>
<evidence type="ECO:0000256" key="4">
    <source>
        <dbReference type="ARBA" id="ARBA00023136"/>
    </source>
</evidence>
<protein>
    <submittedName>
        <fullName evidence="7">SLC22A4_5</fullName>
    </submittedName>
</protein>
<evidence type="ECO:0000256" key="5">
    <source>
        <dbReference type="SAM" id="Phobius"/>
    </source>
</evidence>
<feature type="transmembrane region" description="Helical" evidence="5">
    <location>
        <begin position="257"/>
        <end position="276"/>
    </location>
</feature>
<reference evidence="7" key="1">
    <citation type="submission" date="2021-03" db="EMBL/GenBank/DDBJ databases">
        <authorList>
            <person name="Bekaert M."/>
        </authorList>
    </citation>
    <scope>NUCLEOTIDE SEQUENCE</scope>
</reference>
<dbReference type="AlphaFoldDB" id="A0A8S3VJY2"/>
<evidence type="ECO:0000259" key="6">
    <source>
        <dbReference type="PROSITE" id="PS50850"/>
    </source>
</evidence>
<evidence type="ECO:0000256" key="3">
    <source>
        <dbReference type="ARBA" id="ARBA00022989"/>
    </source>
</evidence>
<evidence type="ECO:0000256" key="1">
    <source>
        <dbReference type="ARBA" id="ARBA00004141"/>
    </source>
</evidence>
<dbReference type="GO" id="GO:0016020">
    <property type="term" value="C:membrane"/>
    <property type="evidence" value="ECO:0007669"/>
    <property type="project" value="UniProtKB-SubCell"/>
</dbReference>
<dbReference type="InterPro" id="IPR036259">
    <property type="entry name" value="MFS_trans_sf"/>
</dbReference>
<feature type="transmembrane region" description="Helical" evidence="5">
    <location>
        <begin position="148"/>
        <end position="166"/>
    </location>
</feature>
<evidence type="ECO:0000313" key="8">
    <source>
        <dbReference type="Proteomes" id="UP000683360"/>
    </source>
</evidence>
<dbReference type="InterPro" id="IPR020846">
    <property type="entry name" value="MFS_dom"/>
</dbReference>
<dbReference type="OrthoDB" id="10021984at2759"/>
<feature type="transmembrane region" description="Helical" evidence="5">
    <location>
        <begin position="334"/>
        <end position="355"/>
    </location>
</feature>
<organism evidence="7 8">
    <name type="scientific">Mytilus edulis</name>
    <name type="common">Blue mussel</name>
    <dbReference type="NCBI Taxonomy" id="6550"/>
    <lineage>
        <taxon>Eukaryota</taxon>
        <taxon>Metazoa</taxon>
        <taxon>Spiralia</taxon>
        <taxon>Lophotrochozoa</taxon>
        <taxon>Mollusca</taxon>
        <taxon>Bivalvia</taxon>
        <taxon>Autobranchia</taxon>
        <taxon>Pteriomorphia</taxon>
        <taxon>Mytilida</taxon>
        <taxon>Mytiloidea</taxon>
        <taxon>Mytilidae</taxon>
        <taxon>Mytilinae</taxon>
        <taxon>Mytilus</taxon>
    </lineage>
</organism>
<keyword evidence="4 5" id="KW-0472">Membrane</keyword>
<dbReference type="EMBL" id="CAJPWZ010003330">
    <property type="protein sequence ID" value="CAG2257564.1"/>
    <property type="molecule type" value="Genomic_DNA"/>
</dbReference>
<accession>A0A8S3VJY2</accession>
<dbReference type="CDD" id="cd17317">
    <property type="entry name" value="MFS_SLC22"/>
    <property type="match status" value="1"/>
</dbReference>
<feature type="transmembrane region" description="Helical" evidence="5">
    <location>
        <begin position="197"/>
        <end position="217"/>
    </location>
</feature>
<keyword evidence="2 5" id="KW-0812">Transmembrane</keyword>
<dbReference type="PANTHER" id="PTHR24064">
    <property type="entry name" value="SOLUTE CARRIER FAMILY 22 MEMBER"/>
    <property type="match status" value="1"/>
</dbReference>
<evidence type="ECO:0000256" key="2">
    <source>
        <dbReference type="ARBA" id="ARBA00022692"/>
    </source>
</evidence>
<dbReference type="PROSITE" id="PS50850">
    <property type="entry name" value="MFS"/>
    <property type="match status" value="1"/>
</dbReference>
<name>A0A8S3VJY2_MYTED</name>
<feature type="transmembrane region" description="Helical" evidence="5">
    <location>
        <begin position="21"/>
        <end position="44"/>
    </location>
</feature>
<keyword evidence="8" id="KW-1185">Reference proteome</keyword>